<dbReference type="InterPro" id="IPR037066">
    <property type="entry name" value="Plug_dom_sf"/>
</dbReference>
<evidence type="ECO:0000256" key="6">
    <source>
        <dbReference type="ARBA" id="ARBA00022692"/>
    </source>
</evidence>
<accession>A0A1M6B1V9</accession>
<keyword evidence="8 10" id="KW-1133">Transmembrane helix</keyword>
<keyword evidence="13" id="KW-1185">Reference proteome</keyword>
<dbReference type="PANTHER" id="PTHR33446">
    <property type="entry name" value="PROTEIN TONB-RELATED"/>
    <property type="match status" value="1"/>
</dbReference>
<feature type="transmembrane region" description="Helical" evidence="10">
    <location>
        <begin position="6"/>
        <end position="25"/>
    </location>
</feature>
<keyword evidence="5" id="KW-0997">Cell inner membrane</keyword>
<keyword evidence="6 10" id="KW-0812">Transmembrane</keyword>
<evidence type="ECO:0000313" key="12">
    <source>
        <dbReference type="EMBL" id="SHI42722.1"/>
    </source>
</evidence>
<dbReference type="InterPro" id="IPR006260">
    <property type="entry name" value="TonB/TolA_C"/>
</dbReference>
<comment type="similarity">
    <text evidence="2">Belongs to the TonB family.</text>
</comment>
<dbReference type="SUPFAM" id="SSF56935">
    <property type="entry name" value="Porins"/>
    <property type="match status" value="1"/>
</dbReference>
<dbReference type="Gene3D" id="2.170.130.10">
    <property type="entry name" value="TonB-dependent receptor, plug domain"/>
    <property type="match status" value="1"/>
</dbReference>
<name>A0A1M6B1V9_9BACE</name>
<organism evidence="12 13">
    <name type="scientific">Bacteroides stercorirosoris</name>
    <dbReference type="NCBI Taxonomy" id="871324"/>
    <lineage>
        <taxon>Bacteria</taxon>
        <taxon>Pseudomonadati</taxon>
        <taxon>Bacteroidota</taxon>
        <taxon>Bacteroidia</taxon>
        <taxon>Bacteroidales</taxon>
        <taxon>Bacteroidaceae</taxon>
        <taxon>Bacteroides</taxon>
    </lineage>
</organism>
<evidence type="ECO:0000313" key="13">
    <source>
        <dbReference type="Proteomes" id="UP000184192"/>
    </source>
</evidence>
<reference evidence="13" key="1">
    <citation type="submission" date="2016-11" db="EMBL/GenBank/DDBJ databases">
        <authorList>
            <person name="Varghese N."/>
            <person name="Submissions S."/>
        </authorList>
    </citation>
    <scope>NUCLEOTIDE SEQUENCE [LARGE SCALE GENOMIC DNA]</scope>
    <source>
        <strain evidence="13">DSM 26884</strain>
    </source>
</reference>
<dbReference type="PANTHER" id="PTHR33446:SF2">
    <property type="entry name" value="PROTEIN TONB"/>
    <property type="match status" value="1"/>
</dbReference>
<protein>
    <submittedName>
        <fullName evidence="12">Outer membrane transport energization protein TonB</fullName>
    </submittedName>
</protein>
<dbReference type="InterPro" id="IPR008969">
    <property type="entry name" value="CarboxyPept-like_regulatory"/>
</dbReference>
<dbReference type="Pfam" id="PF05569">
    <property type="entry name" value="Peptidase_M56"/>
    <property type="match status" value="1"/>
</dbReference>
<dbReference type="GO" id="GO:0098797">
    <property type="term" value="C:plasma membrane protein complex"/>
    <property type="evidence" value="ECO:0007669"/>
    <property type="project" value="TreeGrafter"/>
</dbReference>
<evidence type="ECO:0000256" key="8">
    <source>
        <dbReference type="ARBA" id="ARBA00022989"/>
    </source>
</evidence>
<dbReference type="AlphaFoldDB" id="A0A1M6B1V9"/>
<evidence type="ECO:0000256" key="4">
    <source>
        <dbReference type="ARBA" id="ARBA00022475"/>
    </source>
</evidence>
<dbReference type="InterPro" id="IPR037682">
    <property type="entry name" value="TonB_C"/>
</dbReference>
<evidence type="ECO:0000256" key="10">
    <source>
        <dbReference type="SAM" id="Phobius"/>
    </source>
</evidence>
<evidence type="ECO:0000256" key="9">
    <source>
        <dbReference type="ARBA" id="ARBA00023136"/>
    </source>
</evidence>
<dbReference type="SUPFAM" id="SSF49464">
    <property type="entry name" value="Carboxypeptidase regulatory domain-like"/>
    <property type="match status" value="1"/>
</dbReference>
<feature type="domain" description="TonB C-terminal" evidence="11">
    <location>
        <begin position="376"/>
        <end position="472"/>
    </location>
</feature>
<dbReference type="GO" id="GO:0031992">
    <property type="term" value="F:energy transducer activity"/>
    <property type="evidence" value="ECO:0007669"/>
    <property type="project" value="TreeGrafter"/>
</dbReference>
<dbReference type="InterPro" id="IPR008756">
    <property type="entry name" value="Peptidase_M56"/>
</dbReference>
<dbReference type="Pfam" id="PF13715">
    <property type="entry name" value="CarbopepD_reg_2"/>
    <property type="match status" value="1"/>
</dbReference>
<gene>
    <name evidence="12" type="ORF">SAMN05444350_102132</name>
</gene>
<evidence type="ECO:0000256" key="2">
    <source>
        <dbReference type="ARBA" id="ARBA00006555"/>
    </source>
</evidence>
<dbReference type="Proteomes" id="UP000184192">
    <property type="component" value="Unassembled WGS sequence"/>
</dbReference>
<dbReference type="GeneID" id="92710672"/>
<dbReference type="Gene3D" id="2.60.40.1120">
    <property type="entry name" value="Carboxypeptidase-like, regulatory domain"/>
    <property type="match status" value="1"/>
</dbReference>
<dbReference type="Gene3D" id="3.30.1150.10">
    <property type="match status" value="1"/>
</dbReference>
<dbReference type="PROSITE" id="PS52015">
    <property type="entry name" value="TONB_CTD"/>
    <property type="match status" value="1"/>
</dbReference>
<evidence type="ECO:0000256" key="5">
    <source>
        <dbReference type="ARBA" id="ARBA00022519"/>
    </source>
</evidence>
<evidence type="ECO:0000256" key="1">
    <source>
        <dbReference type="ARBA" id="ARBA00004383"/>
    </source>
</evidence>
<evidence type="ECO:0000259" key="11">
    <source>
        <dbReference type="PROSITE" id="PS52015"/>
    </source>
</evidence>
<keyword evidence="9 10" id="KW-0472">Membrane</keyword>
<keyword evidence="3" id="KW-0813">Transport</keyword>
<feature type="transmembrane region" description="Helical" evidence="10">
    <location>
        <begin position="95"/>
        <end position="113"/>
    </location>
</feature>
<dbReference type="GO" id="GO:0015031">
    <property type="term" value="P:protein transport"/>
    <property type="evidence" value="ECO:0007669"/>
    <property type="project" value="UniProtKB-KW"/>
</dbReference>
<dbReference type="SUPFAM" id="SSF74653">
    <property type="entry name" value="TolA/TonB C-terminal domain"/>
    <property type="match status" value="1"/>
</dbReference>
<dbReference type="EMBL" id="FQZN01000002">
    <property type="protein sequence ID" value="SHI42722.1"/>
    <property type="molecule type" value="Genomic_DNA"/>
</dbReference>
<comment type="subcellular location">
    <subcellularLocation>
        <location evidence="1">Cell inner membrane</location>
        <topology evidence="1">Single-pass membrane protein</topology>
        <orientation evidence="1">Periplasmic side</orientation>
    </subcellularLocation>
</comment>
<dbReference type="GO" id="GO:0055085">
    <property type="term" value="P:transmembrane transport"/>
    <property type="evidence" value="ECO:0007669"/>
    <property type="project" value="InterPro"/>
</dbReference>
<keyword evidence="4" id="KW-1003">Cell membrane</keyword>
<dbReference type="CDD" id="cd07341">
    <property type="entry name" value="M56_BlaR1_MecR1_like"/>
    <property type="match status" value="1"/>
</dbReference>
<dbReference type="RefSeq" id="WP_073312575.1">
    <property type="nucleotide sequence ID" value="NZ_FQZN01000002.1"/>
</dbReference>
<keyword evidence="7" id="KW-0653">Protein transport</keyword>
<proteinExistence type="inferred from homology"/>
<dbReference type="NCBIfam" id="TIGR01352">
    <property type="entry name" value="tonB_Cterm"/>
    <property type="match status" value="1"/>
</dbReference>
<evidence type="ECO:0000256" key="7">
    <source>
        <dbReference type="ARBA" id="ARBA00022927"/>
    </source>
</evidence>
<evidence type="ECO:0000256" key="3">
    <source>
        <dbReference type="ARBA" id="ARBA00022448"/>
    </source>
</evidence>
<dbReference type="eggNOG" id="COG4219">
    <property type="taxonomic scope" value="Bacteria"/>
</dbReference>
<sequence length="730" mass="81061">MGIFFVYILKSSVCLAVFYLFYRLLLSRETFHRFNRVALLSILLLSCLLPLVEVTVEKQTEVHQTMMTLEQWLMLADMMNTADATGGQAEEVTVTWIQVALLVYLVGILFFAFRNGHSLLKLGSLLRSGRKEHLEKYADGKEKVTLIVHDHDIAPFSWMKYIVISQKDLDENGREILIHELAHIQNRHSWDLLVADICIFFQWFNPASWLLKQELQNIHEYEADETVIEKGVDAKQYQLLLIKKAVGTRLYSMANSFNHSKLKKRITMMLKEKSNPWAKLKYLYVLPVAAIAVTAFARPEISETAEEIAAVKVNDLTAIVETKAAKTIEEAVQVSTVLKDTAKPVEVKYIPVEVSDKLKGTPLYEVVEQMPEFPGGGMAAALEYIQKNMQYPESAKKNGTQGRVMVQFVIDKEGNVTEPKVIRSVDKELDAEAIRLVKSMPKWKPGMQKGEVVAVKYTMPVLFKLEGGKVVNSPIVVRSKSSDLFAQGENTPLFIVDGKEVTSSIMSALDANKIESMTVLKGKDATDIYSEKGKNGVILITLKGSEQKSITLSTKSSAVSVPGVNAVYLNNRRADWADVDVFVDGEKIELSGKALDEVVSPNEIESINVEKNAEDASRGKIYITTKKSKGKYTMVTGEGKENVYFTVKGGEKASAKGEMRVEGVVQDKDGEPVIGATVLLEGTNMGTVTDVDGHFVIPAAKGDKLIVSYVSMKTAKVKVAPKVTVTLKDE</sequence>
<dbReference type="Pfam" id="PF03544">
    <property type="entry name" value="TonB_C"/>
    <property type="match status" value="1"/>
</dbReference>
<dbReference type="FunFam" id="3.30.1150.10:FF:000002">
    <property type="entry name" value="Energy transducer TonB"/>
    <property type="match status" value="1"/>
</dbReference>
<dbReference type="InterPro" id="IPR051045">
    <property type="entry name" value="TonB-dependent_transducer"/>
</dbReference>